<dbReference type="EMBL" id="JAVRBK010000004">
    <property type="protein sequence ID" value="KAK5644796.1"/>
    <property type="molecule type" value="Genomic_DNA"/>
</dbReference>
<gene>
    <name evidence="4" type="ORF">RI129_006096</name>
</gene>
<protein>
    <submittedName>
        <fullName evidence="4">Uncharacterized protein</fullName>
    </submittedName>
</protein>
<dbReference type="Pfam" id="PF07898">
    <property type="entry name" value="DUF1676"/>
    <property type="match status" value="1"/>
</dbReference>
<feature type="compositionally biased region" description="Acidic residues" evidence="1">
    <location>
        <begin position="134"/>
        <end position="144"/>
    </location>
</feature>
<evidence type="ECO:0000256" key="1">
    <source>
        <dbReference type="SAM" id="MobiDB-lite"/>
    </source>
</evidence>
<evidence type="ECO:0000256" key="3">
    <source>
        <dbReference type="SAM" id="SignalP"/>
    </source>
</evidence>
<dbReference type="InterPro" id="IPR012464">
    <property type="entry name" value="DUF1676"/>
</dbReference>
<dbReference type="GO" id="GO:0016020">
    <property type="term" value="C:membrane"/>
    <property type="evidence" value="ECO:0007669"/>
    <property type="project" value="TreeGrafter"/>
</dbReference>
<feature type="region of interest" description="Disordered" evidence="1">
    <location>
        <begin position="134"/>
        <end position="162"/>
    </location>
</feature>
<proteinExistence type="predicted"/>
<dbReference type="Proteomes" id="UP001329430">
    <property type="component" value="Chromosome 4"/>
</dbReference>
<feature type="region of interest" description="Disordered" evidence="1">
    <location>
        <begin position="223"/>
        <end position="259"/>
    </location>
</feature>
<feature type="chain" id="PRO_5042833205" evidence="3">
    <location>
        <begin position="20"/>
        <end position="259"/>
    </location>
</feature>
<evidence type="ECO:0000256" key="2">
    <source>
        <dbReference type="SAM" id="Phobius"/>
    </source>
</evidence>
<sequence>MAVRITCVLVLFIALAAVADDSIENVGLRIAFKVFDECSKSDGLSPCLKKKALTFLDRLGRMDKLEISDDIKIVKVSNSSKESESPVSEEQLEKNLPRNVNARDAVLTDMLWNKVTSLVQTRNIEFSMPRLLDSDDDEDDDEVEEGRKGSIGGKKKKKIGKKGGGMMMGMMMGIMGKMMALIPIGIAGLFLLAGKALITSKIALLLSGIIAIKKLVAAKQGDDGGHQHVVATSGHGGWDKRSLEESQKLAYSASAPKQD</sequence>
<keyword evidence="2" id="KW-0472">Membrane</keyword>
<keyword evidence="2" id="KW-0812">Transmembrane</keyword>
<organism evidence="4 5">
    <name type="scientific">Pyrocoelia pectoralis</name>
    <dbReference type="NCBI Taxonomy" id="417401"/>
    <lineage>
        <taxon>Eukaryota</taxon>
        <taxon>Metazoa</taxon>
        <taxon>Ecdysozoa</taxon>
        <taxon>Arthropoda</taxon>
        <taxon>Hexapoda</taxon>
        <taxon>Insecta</taxon>
        <taxon>Pterygota</taxon>
        <taxon>Neoptera</taxon>
        <taxon>Endopterygota</taxon>
        <taxon>Coleoptera</taxon>
        <taxon>Polyphaga</taxon>
        <taxon>Elateriformia</taxon>
        <taxon>Elateroidea</taxon>
        <taxon>Lampyridae</taxon>
        <taxon>Lampyrinae</taxon>
        <taxon>Pyrocoelia</taxon>
    </lineage>
</organism>
<feature type="compositionally biased region" description="Basic and acidic residues" evidence="1">
    <location>
        <begin position="237"/>
        <end position="247"/>
    </location>
</feature>
<feature type="signal peptide" evidence="3">
    <location>
        <begin position="1"/>
        <end position="19"/>
    </location>
</feature>
<comment type="caution">
    <text evidence="4">The sequence shown here is derived from an EMBL/GenBank/DDBJ whole genome shotgun (WGS) entry which is preliminary data.</text>
</comment>
<reference evidence="4 5" key="1">
    <citation type="journal article" date="2024" name="Insects">
        <title>An Improved Chromosome-Level Genome Assembly of the Firefly Pyrocoelia pectoralis.</title>
        <authorList>
            <person name="Fu X."/>
            <person name="Meyer-Rochow V.B."/>
            <person name="Ballantyne L."/>
            <person name="Zhu X."/>
        </authorList>
    </citation>
    <scope>NUCLEOTIDE SEQUENCE [LARGE SCALE GENOMIC DNA]</scope>
    <source>
        <strain evidence="4">XCY_ONT2</strain>
    </source>
</reference>
<keyword evidence="3" id="KW-0732">Signal</keyword>
<dbReference type="PANTHER" id="PTHR21879">
    <property type="entry name" value="FI03362P-RELATED-RELATED"/>
    <property type="match status" value="1"/>
</dbReference>
<dbReference type="AlphaFoldDB" id="A0AAN7ZP71"/>
<dbReference type="PANTHER" id="PTHR21879:SF12">
    <property type="entry name" value="OSIRIS 12"/>
    <property type="match status" value="1"/>
</dbReference>
<evidence type="ECO:0000313" key="4">
    <source>
        <dbReference type="EMBL" id="KAK5644796.1"/>
    </source>
</evidence>
<name>A0AAN7ZP71_9COLE</name>
<evidence type="ECO:0000313" key="5">
    <source>
        <dbReference type="Proteomes" id="UP001329430"/>
    </source>
</evidence>
<keyword evidence="5" id="KW-1185">Reference proteome</keyword>
<keyword evidence="2" id="KW-1133">Transmembrane helix</keyword>
<feature type="transmembrane region" description="Helical" evidence="2">
    <location>
        <begin position="166"/>
        <end position="192"/>
    </location>
</feature>
<accession>A0AAN7ZP71</accession>